<evidence type="ECO:0000313" key="2">
    <source>
        <dbReference type="Proteomes" id="UP000316921"/>
    </source>
</evidence>
<proteinExistence type="predicted"/>
<dbReference type="RefSeq" id="WP_145062028.1">
    <property type="nucleotide sequence ID" value="NZ_CP036287.1"/>
</dbReference>
<dbReference type="KEGG" id="pbap:Pla133_05010"/>
<dbReference type="Proteomes" id="UP000316921">
    <property type="component" value="Chromosome"/>
</dbReference>
<organism evidence="1 2">
    <name type="scientific">Engelhardtia mirabilis</name>
    <dbReference type="NCBI Taxonomy" id="2528011"/>
    <lineage>
        <taxon>Bacteria</taxon>
        <taxon>Pseudomonadati</taxon>
        <taxon>Planctomycetota</taxon>
        <taxon>Planctomycetia</taxon>
        <taxon>Planctomycetia incertae sedis</taxon>
        <taxon>Engelhardtia</taxon>
    </lineage>
</organism>
<name>A0A518BEQ2_9BACT</name>
<sequence>MHPLRVRRWERITPHPEINVLLTNRLQTRLTAPLTALVALVGLASSASAQGSTCFLPDQLDGAPCCTPVDANVPLVPPGSMQGTGLCWDACGLVAQSCVRVEWDAFMFTPQCSHYETKLRVFDCAGVTLMEGLLNLDYTRTWQESTIAGAIDTQVWRYVAKIDFFASSVATSACPVPPDFAFYPTSFWYGYFDFTRNCVTGISENALVLFHNCDAFIHQQPISSQPGTIHPTSTYAIVAPDTAANPFVPVSSPLAAGIVMGEAIRSTASPIPGACLAEEPILQGAFLPLGFGCLCPLMLGVATNTASTFSGAGACGGGFQSLNFWPVAPWLDFTTTSIGRWTTGATYPGPEQVHVGEGLFLYREPCDPTGIVTNSIDVFYGGITEGGYPVFGGSPIFAFTNRLIDLASNYSSNLPGPVALPMVGTVKPTEHLIYVNF</sequence>
<evidence type="ECO:0000313" key="1">
    <source>
        <dbReference type="EMBL" id="QDU65436.1"/>
    </source>
</evidence>
<accession>A0A518BEQ2</accession>
<dbReference type="EMBL" id="CP036287">
    <property type="protein sequence ID" value="QDU65436.1"/>
    <property type="molecule type" value="Genomic_DNA"/>
</dbReference>
<gene>
    <name evidence="1" type="ORF">Pla133_05010</name>
</gene>
<dbReference type="AlphaFoldDB" id="A0A518BEQ2"/>
<protein>
    <submittedName>
        <fullName evidence="1">Uncharacterized protein</fullName>
    </submittedName>
</protein>
<reference evidence="1 2" key="1">
    <citation type="submission" date="2019-02" db="EMBL/GenBank/DDBJ databases">
        <title>Deep-cultivation of Planctomycetes and their phenomic and genomic characterization uncovers novel biology.</title>
        <authorList>
            <person name="Wiegand S."/>
            <person name="Jogler M."/>
            <person name="Boedeker C."/>
            <person name="Pinto D."/>
            <person name="Vollmers J."/>
            <person name="Rivas-Marin E."/>
            <person name="Kohn T."/>
            <person name="Peeters S.H."/>
            <person name="Heuer A."/>
            <person name="Rast P."/>
            <person name="Oberbeckmann S."/>
            <person name="Bunk B."/>
            <person name="Jeske O."/>
            <person name="Meyerdierks A."/>
            <person name="Storesund J.E."/>
            <person name="Kallscheuer N."/>
            <person name="Luecker S."/>
            <person name="Lage O.M."/>
            <person name="Pohl T."/>
            <person name="Merkel B.J."/>
            <person name="Hornburger P."/>
            <person name="Mueller R.-W."/>
            <person name="Bruemmer F."/>
            <person name="Labrenz M."/>
            <person name="Spormann A.M."/>
            <person name="Op den Camp H."/>
            <person name="Overmann J."/>
            <person name="Amann R."/>
            <person name="Jetten M.S.M."/>
            <person name="Mascher T."/>
            <person name="Medema M.H."/>
            <person name="Devos D.P."/>
            <person name="Kaster A.-K."/>
            <person name="Ovreas L."/>
            <person name="Rohde M."/>
            <person name="Galperin M.Y."/>
            <person name="Jogler C."/>
        </authorList>
    </citation>
    <scope>NUCLEOTIDE SEQUENCE [LARGE SCALE GENOMIC DNA]</scope>
    <source>
        <strain evidence="1 2">Pla133</strain>
    </source>
</reference>
<keyword evidence="2" id="KW-1185">Reference proteome</keyword>